<dbReference type="EMBL" id="SRLO01001020">
    <property type="protein sequence ID" value="TNN42676.1"/>
    <property type="molecule type" value="Genomic_DNA"/>
</dbReference>
<gene>
    <name evidence="2" type="ORF">EYF80_047140</name>
</gene>
<name>A0A4Z2FN56_9TELE</name>
<evidence type="ECO:0000313" key="2">
    <source>
        <dbReference type="EMBL" id="TNN42676.1"/>
    </source>
</evidence>
<organism evidence="2 3">
    <name type="scientific">Liparis tanakae</name>
    <name type="common">Tanaka's snailfish</name>
    <dbReference type="NCBI Taxonomy" id="230148"/>
    <lineage>
        <taxon>Eukaryota</taxon>
        <taxon>Metazoa</taxon>
        <taxon>Chordata</taxon>
        <taxon>Craniata</taxon>
        <taxon>Vertebrata</taxon>
        <taxon>Euteleostomi</taxon>
        <taxon>Actinopterygii</taxon>
        <taxon>Neopterygii</taxon>
        <taxon>Teleostei</taxon>
        <taxon>Neoteleostei</taxon>
        <taxon>Acanthomorphata</taxon>
        <taxon>Eupercaria</taxon>
        <taxon>Perciformes</taxon>
        <taxon>Cottioidei</taxon>
        <taxon>Cottales</taxon>
        <taxon>Liparidae</taxon>
        <taxon>Liparis</taxon>
    </lineage>
</organism>
<protein>
    <submittedName>
        <fullName evidence="2">Uncharacterized protein</fullName>
    </submittedName>
</protein>
<comment type="caution">
    <text evidence="2">The sequence shown here is derived from an EMBL/GenBank/DDBJ whole genome shotgun (WGS) entry which is preliminary data.</text>
</comment>
<proteinExistence type="predicted"/>
<evidence type="ECO:0000256" key="1">
    <source>
        <dbReference type="SAM" id="MobiDB-lite"/>
    </source>
</evidence>
<dbReference type="AlphaFoldDB" id="A0A4Z2FN56"/>
<reference evidence="2 3" key="1">
    <citation type="submission" date="2019-03" db="EMBL/GenBank/DDBJ databases">
        <title>First draft genome of Liparis tanakae, snailfish: a comprehensive survey of snailfish specific genes.</title>
        <authorList>
            <person name="Kim W."/>
            <person name="Song I."/>
            <person name="Jeong J.-H."/>
            <person name="Kim D."/>
            <person name="Kim S."/>
            <person name="Ryu S."/>
            <person name="Song J.Y."/>
            <person name="Lee S.K."/>
        </authorList>
    </citation>
    <scope>NUCLEOTIDE SEQUENCE [LARGE SCALE GENOMIC DNA]</scope>
    <source>
        <tissue evidence="2">Muscle</tissue>
    </source>
</reference>
<evidence type="ECO:0000313" key="3">
    <source>
        <dbReference type="Proteomes" id="UP000314294"/>
    </source>
</evidence>
<feature type="region of interest" description="Disordered" evidence="1">
    <location>
        <begin position="65"/>
        <end position="91"/>
    </location>
</feature>
<dbReference type="Proteomes" id="UP000314294">
    <property type="component" value="Unassembled WGS sequence"/>
</dbReference>
<accession>A0A4Z2FN56</accession>
<keyword evidence="3" id="KW-1185">Reference proteome</keyword>
<sequence>MVPAWSALSSGVHAREEFASGARYGGALSVPLAHRLRAAAGEWSSRPCHRGTERARRWAGRRWTSAMTHGHAQGHHDSERHRGLSPVNGRDEVILKMMTA</sequence>